<proteinExistence type="predicted"/>
<gene>
    <name evidence="8" type="ORF">STAS_23650</name>
</gene>
<keyword evidence="9" id="KW-1185">Reference proteome</keyword>
<dbReference type="SUPFAM" id="SSF118290">
    <property type="entry name" value="WRKY DNA-binding domain"/>
    <property type="match status" value="1"/>
</dbReference>
<name>A0A5A7QNZ5_STRAF</name>
<comment type="caution">
    <text evidence="8">The sequence shown here is derived from an EMBL/GenBank/DDBJ whole genome shotgun (WGS) entry which is preliminary data.</text>
</comment>
<evidence type="ECO:0000256" key="1">
    <source>
        <dbReference type="ARBA" id="ARBA00004123"/>
    </source>
</evidence>
<reference evidence="9" key="1">
    <citation type="journal article" date="2019" name="Curr. Biol.">
        <title>Genome Sequence of Striga asiatica Provides Insight into the Evolution of Plant Parasitism.</title>
        <authorList>
            <person name="Yoshida S."/>
            <person name="Kim S."/>
            <person name="Wafula E.K."/>
            <person name="Tanskanen J."/>
            <person name="Kim Y.M."/>
            <person name="Honaas L."/>
            <person name="Yang Z."/>
            <person name="Spallek T."/>
            <person name="Conn C.E."/>
            <person name="Ichihashi Y."/>
            <person name="Cheong K."/>
            <person name="Cui S."/>
            <person name="Der J.P."/>
            <person name="Gundlach H."/>
            <person name="Jiao Y."/>
            <person name="Hori C."/>
            <person name="Ishida J.K."/>
            <person name="Kasahara H."/>
            <person name="Kiba T."/>
            <person name="Kim M.S."/>
            <person name="Koo N."/>
            <person name="Laohavisit A."/>
            <person name="Lee Y.H."/>
            <person name="Lumba S."/>
            <person name="McCourt P."/>
            <person name="Mortimer J.C."/>
            <person name="Mutuku J.M."/>
            <person name="Nomura T."/>
            <person name="Sasaki-Sekimoto Y."/>
            <person name="Seto Y."/>
            <person name="Wang Y."/>
            <person name="Wakatake T."/>
            <person name="Sakakibara H."/>
            <person name="Demura T."/>
            <person name="Yamaguchi S."/>
            <person name="Yoneyama K."/>
            <person name="Manabe R.I."/>
            <person name="Nelson D.C."/>
            <person name="Schulman A.H."/>
            <person name="Timko M.P."/>
            <person name="dePamphilis C.W."/>
            <person name="Choi D."/>
            <person name="Shirasu K."/>
        </authorList>
    </citation>
    <scope>NUCLEOTIDE SEQUENCE [LARGE SCALE GENOMIC DNA]</scope>
    <source>
        <strain evidence="9">cv. UVA1</strain>
    </source>
</reference>
<accession>A0A5A7QNZ5</accession>
<sequence>MNSNYPRCYFKCTHKYEGCKALKQVQMIKDNPITYQTTYFNRHTCKEQLNQHHVMVDSDPTDPNLISFGSNDIQPKQDHHHSPISTIISQVEQENIKDRHAKSDDDQDLSSDEAKSTLQDPWQDINDGLESLGYKPECDFGSLHRLDEEFNEFDDIDYSWY</sequence>
<dbReference type="GO" id="GO:0043565">
    <property type="term" value="F:sequence-specific DNA binding"/>
    <property type="evidence" value="ECO:0007669"/>
    <property type="project" value="InterPro"/>
</dbReference>
<dbReference type="Proteomes" id="UP000325081">
    <property type="component" value="Unassembled WGS sequence"/>
</dbReference>
<evidence type="ECO:0000256" key="3">
    <source>
        <dbReference type="ARBA" id="ARBA00023125"/>
    </source>
</evidence>
<keyword evidence="5" id="KW-0539">Nucleus</keyword>
<dbReference type="AlphaFoldDB" id="A0A5A7QNZ5"/>
<dbReference type="SMART" id="SM00774">
    <property type="entry name" value="WRKY"/>
    <property type="match status" value="1"/>
</dbReference>
<dbReference type="InterPro" id="IPR003657">
    <property type="entry name" value="WRKY_dom"/>
</dbReference>
<feature type="compositionally biased region" description="Basic and acidic residues" evidence="6">
    <location>
        <begin position="94"/>
        <end position="104"/>
    </location>
</feature>
<dbReference type="PROSITE" id="PS50811">
    <property type="entry name" value="WRKY"/>
    <property type="match status" value="1"/>
</dbReference>
<feature type="domain" description="WRKY" evidence="7">
    <location>
        <begin position="1"/>
        <end position="43"/>
    </location>
</feature>
<dbReference type="GO" id="GO:0005634">
    <property type="term" value="C:nucleus"/>
    <property type="evidence" value="ECO:0007669"/>
    <property type="project" value="UniProtKB-SubCell"/>
</dbReference>
<keyword evidence="3 8" id="KW-0238">DNA-binding</keyword>
<evidence type="ECO:0000256" key="2">
    <source>
        <dbReference type="ARBA" id="ARBA00023015"/>
    </source>
</evidence>
<dbReference type="PANTHER" id="PTHR31282">
    <property type="entry name" value="WRKY TRANSCRIPTION FACTOR 21-RELATED"/>
    <property type="match status" value="1"/>
</dbReference>
<evidence type="ECO:0000313" key="9">
    <source>
        <dbReference type="Proteomes" id="UP000325081"/>
    </source>
</evidence>
<dbReference type="InterPro" id="IPR036576">
    <property type="entry name" value="WRKY_dom_sf"/>
</dbReference>
<evidence type="ECO:0000256" key="5">
    <source>
        <dbReference type="ARBA" id="ARBA00023242"/>
    </source>
</evidence>
<feature type="region of interest" description="Disordered" evidence="6">
    <location>
        <begin position="91"/>
        <end position="123"/>
    </location>
</feature>
<dbReference type="OrthoDB" id="2021064at2759"/>
<dbReference type="Pfam" id="PF03106">
    <property type="entry name" value="WRKY"/>
    <property type="match status" value="1"/>
</dbReference>
<evidence type="ECO:0000259" key="7">
    <source>
        <dbReference type="PROSITE" id="PS50811"/>
    </source>
</evidence>
<dbReference type="GO" id="GO:0003700">
    <property type="term" value="F:DNA-binding transcription factor activity"/>
    <property type="evidence" value="ECO:0007669"/>
    <property type="project" value="InterPro"/>
</dbReference>
<comment type="subcellular location">
    <subcellularLocation>
        <location evidence="1">Nucleus</location>
    </subcellularLocation>
</comment>
<keyword evidence="2" id="KW-0805">Transcription regulation</keyword>
<evidence type="ECO:0000256" key="4">
    <source>
        <dbReference type="ARBA" id="ARBA00023163"/>
    </source>
</evidence>
<dbReference type="Gene3D" id="2.20.25.80">
    <property type="entry name" value="WRKY domain"/>
    <property type="match status" value="1"/>
</dbReference>
<organism evidence="8 9">
    <name type="scientific">Striga asiatica</name>
    <name type="common">Asiatic witchweed</name>
    <name type="synonym">Buchnera asiatica</name>
    <dbReference type="NCBI Taxonomy" id="4170"/>
    <lineage>
        <taxon>Eukaryota</taxon>
        <taxon>Viridiplantae</taxon>
        <taxon>Streptophyta</taxon>
        <taxon>Embryophyta</taxon>
        <taxon>Tracheophyta</taxon>
        <taxon>Spermatophyta</taxon>
        <taxon>Magnoliopsida</taxon>
        <taxon>eudicotyledons</taxon>
        <taxon>Gunneridae</taxon>
        <taxon>Pentapetalae</taxon>
        <taxon>asterids</taxon>
        <taxon>lamiids</taxon>
        <taxon>Lamiales</taxon>
        <taxon>Orobanchaceae</taxon>
        <taxon>Buchnereae</taxon>
        <taxon>Striga</taxon>
    </lineage>
</organism>
<evidence type="ECO:0000256" key="6">
    <source>
        <dbReference type="SAM" id="MobiDB-lite"/>
    </source>
</evidence>
<dbReference type="EMBL" id="BKCP01007626">
    <property type="protein sequence ID" value="GER46592.1"/>
    <property type="molecule type" value="Genomic_DNA"/>
</dbReference>
<evidence type="ECO:0000313" key="8">
    <source>
        <dbReference type="EMBL" id="GER46592.1"/>
    </source>
</evidence>
<protein>
    <submittedName>
        <fullName evidence="8">WRKY DNA-binding protein 70</fullName>
    </submittedName>
</protein>
<keyword evidence="4" id="KW-0804">Transcription</keyword>
<dbReference type="InterPro" id="IPR044810">
    <property type="entry name" value="WRKY_plant"/>
</dbReference>